<evidence type="ECO:0000313" key="3">
    <source>
        <dbReference type="Proteomes" id="UP000014500"/>
    </source>
</evidence>
<evidence type="ECO:0000256" key="1">
    <source>
        <dbReference type="SAM" id="MobiDB-lite"/>
    </source>
</evidence>
<dbReference type="HOGENOM" id="CLU_1837621_0_0_1"/>
<organism evidence="2 3">
    <name type="scientific">Strigamia maritima</name>
    <name type="common">European centipede</name>
    <name type="synonym">Geophilus maritimus</name>
    <dbReference type="NCBI Taxonomy" id="126957"/>
    <lineage>
        <taxon>Eukaryota</taxon>
        <taxon>Metazoa</taxon>
        <taxon>Ecdysozoa</taxon>
        <taxon>Arthropoda</taxon>
        <taxon>Myriapoda</taxon>
        <taxon>Chilopoda</taxon>
        <taxon>Pleurostigmophora</taxon>
        <taxon>Geophilomorpha</taxon>
        <taxon>Linotaeniidae</taxon>
        <taxon>Strigamia</taxon>
    </lineage>
</organism>
<dbReference type="EnsemblMetazoa" id="SMAR014042-RA">
    <property type="protein sequence ID" value="SMAR014042-PA"/>
    <property type="gene ID" value="SMAR014042"/>
</dbReference>
<accession>T1JJL2</accession>
<sequence length="140" mass="16000">MARKRQKKRQSSHFERLMAILIDPNVSEDKSPAPVPKKAERKKKKKEMTDQTEDSNTKKTILECLGSQIASPCAHKSDTSDDLSRLLRQLDRIFENKKLNLHRPIPQEDQTEDPVVVPQIIQIGRSTPLLKRGFMLFPGG</sequence>
<reference evidence="3" key="1">
    <citation type="submission" date="2011-05" db="EMBL/GenBank/DDBJ databases">
        <authorList>
            <person name="Richards S.R."/>
            <person name="Qu J."/>
            <person name="Jiang H."/>
            <person name="Jhangiani S.N."/>
            <person name="Agravi P."/>
            <person name="Goodspeed R."/>
            <person name="Gross S."/>
            <person name="Mandapat C."/>
            <person name="Jackson L."/>
            <person name="Mathew T."/>
            <person name="Pu L."/>
            <person name="Thornton R."/>
            <person name="Saada N."/>
            <person name="Wilczek-Boney K.B."/>
            <person name="Lee S."/>
            <person name="Kovar C."/>
            <person name="Wu Y."/>
            <person name="Scherer S.E."/>
            <person name="Worley K.C."/>
            <person name="Muzny D.M."/>
            <person name="Gibbs R."/>
        </authorList>
    </citation>
    <scope>NUCLEOTIDE SEQUENCE</scope>
    <source>
        <strain evidence="3">Brora</strain>
    </source>
</reference>
<protein>
    <submittedName>
        <fullName evidence="2">Uncharacterized protein</fullName>
    </submittedName>
</protein>
<evidence type="ECO:0000313" key="2">
    <source>
        <dbReference type="EnsemblMetazoa" id="SMAR014042-PA"/>
    </source>
</evidence>
<dbReference type="Proteomes" id="UP000014500">
    <property type="component" value="Unassembled WGS sequence"/>
</dbReference>
<feature type="region of interest" description="Disordered" evidence="1">
    <location>
        <begin position="23"/>
        <end position="56"/>
    </location>
</feature>
<name>T1JJL2_STRMM</name>
<dbReference type="EMBL" id="JH431789">
    <property type="status" value="NOT_ANNOTATED_CDS"/>
    <property type="molecule type" value="Genomic_DNA"/>
</dbReference>
<proteinExistence type="predicted"/>
<reference evidence="2" key="2">
    <citation type="submission" date="2015-02" db="UniProtKB">
        <authorList>
            <consortium name="EnsemblMetazoa"/>
        </authorList>
    </citation>
    <scope>IDENTIFICATION</scope>
</reference>
<keyword evidence="3" id="KW-1185">Reference proteome</keyword>
<dbReference type="AlphaFoldDB" id="T1JJL2"/>